<keyword evidence="3" id="KW-1185">Reference proteome</keyword>
<feature type="compositionally biased region" description="Basic and acidic residues" evidence="1">
    <location>
        <begin position="7"/>
        <end position="16"/>
    </location>
</feature>
<reference evidence="2" key="3">
    <citation type="submission" date="2023-05" db="EMBL/GenBank/DDBJ databases">
        <authorList>
            <person name="Smith C.H."/>
        </authorList>
    </citation>
    <scope>NUCLEOTIDE SEQUENCE</scope>
    <source>
        <strain evidence="2">CHS0354</strain>
        <tissue evidence="2">Mantle</tissue>
    </source>
</reference>
<reference evidence="2" key="2">
    <citation type="journal article" date="2021" name="Genome Biol. Evol.">
        <title>Developing a high-quality reference genome for a parasitic bivalve with doubly uniparental inheritance (Bivalvia: Unionida).</title>
        <authorList>
            <person name="Smith C.H."/>
        </authorList>
    </citation>
    <scope>NUCLEOTIDE SEQUENCE</scope>
    <source>
        <strain evidence="2">CHS0354</strain>
        <tissue evidence="2">Mantle</tissue>
    </source>
</reference>
<reference evidence="2" key="1">
    <citation type="journal article" date="2021" name="Genome Biol. Evol.">
        <title>A High-Quality Reference Genome for a Parasitic Bivalve with Doubly Uniparental Inheritance (Bivalvia: Unionida).</title>
        <authorList>
            <person name="Smith C.H."/>
        </authorList>
    </citation>
    <scope>NUCLEOTIDE SEQUENCE</scope>
    <source>
        <strain evidence="2">CHS0354</strain>
    </source>
</reference>
<proteinExistence type="predicted"/>
<organism evidence="2 3">
    <name type="scientific">Potamilus streckersoni</name>
    <dbReference type="NCBI Taxonomy" id="2493646"/>
    <lineage>
        <taxon>Eukaryota</taxon>
        <taxon>Metazoa</taxon>
        <taxon>Spiralia</taxon>
        <taxon>Lophotrochozoa</taxon>
        <taxon>Mollusca</taxon>
        <taxon>Bivalvia</taxon>
        <taxon>Autobranchia</taxon>
        <taxon>Heteroconchia</taxon>
        <taxon>Palaeoheterodonta</taxon>
        <taxon>Unionida</taxon>
        <taxon>Unionoidea</taxon>
        <taxon>Unionidae</taxon>
        <taxon>Ambleminae</taxon>
        <taxon>Lampsilini</taxon>
        <taxon>Potamilus</taxon>
    </lineage>
</organism>
<evidence type="ECO:0000256" key="1">
    <source>
        <dbReference type="SAM" id="MobiDB-lite"/>
    </source>
</evidence>
<gene>
    <name evidence="2" type="ORF">CHS0354_004519</name>
</gene>
<name>A0AAE0S5J0_9BIVA</name>
<accession>A0AAE0S5J0</accession>
<dbReference type="AlphaFoldDB" id="A0AAE0S5J0"/>
<evidence type="ECO:0000313" key="2">
    <source>
        <dbReference type="EMBL" id="KAK3585612.1"/>
    </source>
</evidence>
<sequence length="136" mass="16441">MSMGMGENDRELERSQSAKKKKERELMTSTAMPANRKRISTLLCEVVQEKRDPTPIRDEPYHSKSKKTFERTKDWEKTEKGIEEEDKGRRQGRTKQTDMDDDEWNMNEENRLMWMKTKTIRIRMREQQLTQREITK</sequence>
<feature type="compositionally biased region" description="Basic and acidic residues" evidence="1">
    <location>
        <begin position="50"/>
        <end position="89"/>
    </location>
</feature>
<evidence type="ECO:0000313" key="3">
    <source>
        <dbReference type="Proteomes" id="UP001195483"/>
    </source>
</evidence>
<protein>
    <submittedName>
        <fullName evidence="2">Uncharacterized protein</fullName>
    </submittedName>
</protein>
<dbReference type="EMBL" id="JAEAOA010000333">
    <property type="protein sequence ID" value="KAK3585612.1"/>
    <property type="molecule type" value="Genomic_DNA"/>
</dbReference>
<comment type="caution">
    <text evidence="2">The sequence shown here is derived from an EMBL/GenBank/DDBJ whole genome shotgun (WGS) entry which is preliminary data.</text>
</comment>
<dbReference type="Proteomes" id="UP001195483">
    <property type="component" value="Unassembled WGS sequence"/>
</dbReference>
<feature type="region of interest" description="Disordered" evidence="1">
    <location>
        <begin position="50"/>
        <end position="104"/>
    </location>
</feature>
<feature type="region of interest" description="Disordered" evidence="1">
    <location>
        <begin position="1"/>
        <end position="37"/>
    </location>
</feature>